<keyword evidence="1" id="KW-0812">Transmembrane</keyword>
<name>A0AA38VWV4_9PEZI</name>
<reference evidence="2" key="1">
    <citation type="submission" date="2022-07" db="EMBL/GenBank/DDBJ databases">
        <title>Fungi with potential for degradation of polypropylene.</title>
        <authorList>
            <person name="Gostincar C."/>
        </authorList>
    </citation>
    <scope>NUCLEOTIDE SEQUENCE</scope>
    <source>
        <strain evidence="2">EXF-13308</strain>
    </source>
</reference>
<dbReference type="Proteomes" id="UP001174694">
    <property type="component" value="Unassembled WGS sequence"/>
</dbReference>
<keyword evidence="1" id="KW-0472">Membrane</keyword>
<organism evidence="2 3">
    <name type="scientific">Pleurostoma richardsiae</name>
    <dbReference type="NCBI Taxonomy" id="41990"/>
    <lineage>
        <taxon>Eukaryota</taxon>
        <taxon>Fungi</taxon>
        <taxon>Dikarya</taxon>
        <taxon>Ascomycota</taxon>
        <taxon>Pezizomycotina</taxon>
        <taxon>Sordariomycetes</taxon>
        <taxon>Sordariomycetidae</taxon>
        <taxon>Calosphaeriales</taxon>
        <taxon>Pleurostomataceae</taxon>
        <taxon>Pleurostoma</taxon>
    </lineage>
</organism>
<feature type="transmembrane region" description="Helical" evidence="1">
    <location>
        <begin position="7"/>
        <end position="30"/>
    </location>
</feature>
<protein>
    <submittedName>
        <fullName evidence="2">Uncharacterized protein</fullName>
    </submittedName>
</protein>
<keyword evidence="1" id="KW-1133">Transmembrane helix</keyword>
<dbReference type="AlphaFoldDB" id="A0AA38VWV4"/>
<proteinExistence type="predicted"/>
<comment type="caution">
    <text evidence="2">The sequence shown here is derived from an EMBL/GenBank/DDBJ whole genome shotgun (WGS) entry which is preliminary data.</text>
</comment>
<evidence type="ECO:0000313" key="2">
    <source>
        <dbReference type="EMBL" id="KAJ9156233.1"/>
    </source>
</evidence>
<feature type="transmembrane region" description="Helical" evidence="1">
    <location>
        <begin position="80"/>
        <end position="101"/>
    </location>
</feature>
<accession>A0AA38VWV4</accession>
<feature type="transmembrane region" description="Helical" evidence="1">
    <location>
        <begin position="165"/>
        <end position="188"/>
    </location>
</feature>
<gene>
    <name evidence="2" type="ORF">NKR23_g908</name>
</gene>
<keyword evidence="3" id="KW-1185">Reference proteome</keyword>
<sequence length="210" mass="23423">MGRPGPLQLLAVVIEFALAMTSLGLFGYSYPDRIRSLLWRLGGDAGWNSNPRLRIYFCANHREPPPIPFIWSPSFTESNLTVAAVSMAVWFARFVFSCLGFASKPTNVAYDSLLVAMWTLSIRGQVSSDLSDPDHLSLRPWYLERSCNDVASYGRAACWVAKASLAFSFLSLGFYLLRLAASLAWLVYRCGQRGQFAREFRASAQFLALG</sequence>
<evidence type="ECO:0000313" key="3">
    <source>
        <dbReference type="Proteomes" id="UP001174694"/>
    </source>
</evidence>
<evidence type="ECO:0000256" key="1">
    <source>
        <dbReference type="SAM" id="Phobius"/>
    </source>
</evidence>
<dbReference type="EMBL" id="JANBVO010000002">
    <property type="protein sequence ID" value="KAJ9156233.1"/>
    <property type="molecule type" value="Genomic_DNA"/>
</dbReference>